<organism evidence="1 2">
    <name type="scientific">Phenylobacterium glaciei</name>
    <dbReference type="NCBI Taxonomy" id="2803784"/>
    <lineage>
        <taxon>Bacteria</taxon>
        <taxon>Pseudomonadati</taxon>
        <taxon>Pseudomonadota</taxon>
        <taxon>Alphaproteobacteria</taxon>
        <taxon>Caulobacterales</taxon>
        <taxon>Caulobacteraceae</taxon>
        <taxon>Phenylobacterium</taxon>
    </lineage>
</organism>
<evidence type="ECO:0000313" key="1">
    <source>
        <dbReference type="EMBL" id="MBR7618123.1"/>
    </source>
</evidence>
<accession>A0A941HUY7</accession>
<dbReference type="RefSeq" id="WP_215337920.1">
    <property type="nucleotide sequence ID" value="NZ_JAGSGD010000001.1"/>
</dbReference>
<dbReference type="EMBL" id="JAGSGD010000001">
    <property type="protein sequence ID" value="MBR7618123.1"/>
    <property type="molecule type" value="Genomic_DNA"/>
</dbReference>
<evidence type="ECO:0000313" key="2">
    <source>
        <dbReference type="Proteomes" id="UP000622580"/>
    </source>
</evidence>
<dbReference type="Proteomes" id="UP000622580">
    <property type="component" value="Unassembled WGS sequence"/>
</dbReference>
<dbReference type="AlphaFoldDB" id="A0A941HUY7"/>
<sequence>MTSRTNIGAEEEAQEQALRDSGKAALDDRRFKDAFQDFTASVLNQSIRWFREEGVTFTKPAGDITPSELILGLASAAEEVCRERGDDVSNKLATANWMFTAIADLRTALDEPVPLEGEPITVKMAEVIVRAMLVGQIDMVMTATRLGWADKLDALQTDRKGRKAGALATNAKRATIKEQALAKAIQIVGTNPTLSHEEVGKKVADSLKLGRSIKTMTNWVREWRQKEFLPEWVRP</sequence>
<reference evidence="1" key="1">
    <citation type="submission" date="2021-04" db="EMBL/GenBank/DDBJ databases">
        <title>Draft genome assembly of strain Phenylobacterium sp. 20VBR1 using MiniION and Illumina platforms.</title>
        <authorList>
            <person name="Thomas F.A."/>
            <person name="Krishnan K.P."/>
            <person name="Sinha R.K."/>
        </authorList>
    </citation>
    <scope>NUCLEOTIDE SEQUENCE</scope>
    <source>
        <strain evidence="1">20VBR1</strain>
    </source>
</reference>
<keyword evidence="2" id="KW-1185">Reference proteome</keyword>
<name>A0A941HUY7_9CAUL</name>
<protein>
    <submittedName>
        <fullName evidence="1">Uncharacterized protein</fullName>
    </submittedName>
</protein>
<proteinExistence type="predicted"/>
<comment type="caution">
    <text evidence="1">The sequence shown here is derived from an EMBL/GenBank/DDBJ whole genome shotgun (WGS) entry which is preliminary data.</text>
</comment>
<gene>
    <name evidence="1" type="ORF">JKL49_01875</name>
</gene>